<keyword evidence="2" id="KW-1185">Reference proteome</keyword>
<dbReference type="InterPro" id="IPR011990">
    <property type="entry name" value="TPR-like_helical_dom_sf"/>
</dbReference>
<gene>
    <name evidence="1" type="ORF">GOB93_19400</name>
</gene>
<dbReference type="SUPFAM" id="SSF81901">
    <property type="entry name" value="HCP-like"/>
    <property type="match status" value="1"/>
</dbReference>
<dbReference type="PANTHER" id="PTHR11102:SF147">
    <property type="entry name" value="SEL1L ADAPTOR SUBUNIT OF ERAD E3 UBIQUITIN LIGASE"/>
    <property type="match status" value="1"/>
</dbReference>
<protein>
    <submittedName>
        <fullName evidence="1">Sel1 repeat family protein</fullName>
    </submittedName>
</protein>
<name>A0ABX0JY80_9PROT</name>
<dbReference type="Pfam" id="PF08238">
    <property type="entry name" value="Sel1"/>
    <property type="match status" value="4"/>
</dbReference>
<sequence>MNTDMAVRDISLTGKDLDIVETQLLLGQLYLDSGNFSHAFEMFSIAARSGRPCALNMLGRAYERAWGVARDVLLAVKYFNAAVREGDGWAAFNLGDVYLTGDGLPADKMRAYKYYLFAAQKGVAKALNMLGLLHERGLYGSPDIDGARQFFRAAGEAGDCWACLNMGRLSLNENDVTGVAEWFERSLTLGFPEYWECLEAFLRDANAPALQRIIFEVRRRSKIR</sequence>
<dbReference type="SMART" id="SM00671">
    <property type="entry name" value="SEL1"/>
    <property type="match status" value="4"/>
</dbReference>
<organism evidence="1 2">
    <name type="scientific">Acetobacter musti</name>
    <dbReference type="NCBI Taxonomy" id="864732"/>
    <lineage>
        <taxon>Bacteria</taxon>
        <taxon>Pseudomonadati</taxon>
        <taxon>Pseudomonadota</taxon>
        <taxon>Alphaproteobacteria</taxon>
        <taxon>Acetobacterales</taxon>
        <taxon>Acetobacteraceae</taxon>
        <taxon>Acetobacter</taxon>
    </lineage>
</organism>
<comment type="caution">
    <text evidence="1">The sequence shown here is derived from an EMBL/GenBank/DDBJ whole genome shotgun (WGS) entry which is preliminary data.</text>
</comment>
<dbReference type="Gene3D" id="1.25.40.10">
    <property type="entry name" value="Tetratricopeptide repeat domain"/>
    <property type="match status" value="1"/>
</dbReference>
<proteinExistence type="predicted"/>
<reference evidence="1 2" key="1">
    <citation type="journal article" date="2020" name="Int. J. Syst. Evol. Microbiol.">
        <title>Novel acetic acid bacteria from cider fermentations: Acetobacter conturbans sp. nov. and Acetobacter fallax sp. nov.</title>
        <authorList>
            <person name="Sombolestani A.S."/>
            <person name="Cleenwerck I."/>
            <person name="Cnockaert M."/>
            <person name="Borremans W."/>
            <person name="Wieme A.D."/>
            <person name="De Vuyst L."/>
            <person name="Vandamme P."/>
        </authorList>
    </citation>
    <scope>NUCLEOTIDE SEQUENCE [LARGE SCALE GENOMIC DNA]</scope>
    <source>
        <strain evidence="1 2">LMG 30640</strain>
    </source>
</reference>
<dbReference type="PANTHER" id="PTHR11102">
    <property type="entry name" value="SEL-1-LIKE PROTEIN"/>
    <property type="match status" value="1"/>
</dbReference>
<accession>A0ABX0JY80</accession>
<evidence type="ECO:0000313" key="2">
    <source>
        <dbReference type="Proteomes" id="UP000635278"/>
    </source>
</evidence>
<dbReference type="InterPro" id="IPR050767">
    <property type="entry name" value="Sel1_AlgK"/>
</dbReference>
<evidence type="ECO:0000313" key="1">
    <source>
        <dbReference type="EMBL" id="NHN86767.1"/>
    </source>
</evidence>
<dbReference type="Proteomes" id="UP000635278">
    <property type="component" value="Unassembled WGS sequence"/>
</dbReference>
<dbReference type="InterPro" id="IPR006597">
    <property type="entry name" value="Sel1-like"/>
</dbReference>
<dbReference type="EMBL" id="WOTB01000051">
    <property type="protein sequence ID" value="NHN86767.1"/>
    <property type="molecule type" value="Genomic_DNA"/>
</dbReference>